<dbReference type="CDD" id="cd07813">
    <property type="entry name" value="COQ10p_like"/>
    <property type="match status" value="1"/>
</dbReference>
<dbReference type="Gene3D" id="3.30.530.20">
    <property type="match status" value="1"/>
</dbReference>
<name>A0A839F0P9_9GAMM</name>
<dbReference type="EMBL" id="JACGXL010000001">
    <property type="protein sequence ID" value="MBA8885894.1"/>
    <property type="molecule type" value="Genomic_DNA"/>
</dbReference>
<feature type="domain" description="Coenzyme Q-binding protein COQ10 START" evidence="3">
    <location>
        <begin position="13"/>
        <end position="136"/>
    </location>
</feature>
<proteinExistence type="inferred from homology"/>
<dbReference type="SUPFAM" id="SSF55961">
    <property type="entry name" value="Bet v1-like"/>
    <property type="match status" value="1"/>
</dbReference>
<keyword evidence="2" id="KW-1277">Toxin-antitoxin system</keyword>
<dbReference type="InterPro" id="IPR005031">
    <property type="entry name" value="COQ10_START"/>
</dbReference>
<comment type="similarity">
    <text evidence="1">Belongs to the ribosome association toxin RatA family.</text>
</comment>
<gene>
    <name evidence="4" type="ORF">FHW12_000085</name>
</gene>
<dbReference type="AlphaFoldDB" id="A0A839F0P9"/>
<sequence length="144" mass="16079">MISIRRHALVRQTPERMFDLVNDVEAYPSRFPWCAGARVLERDGDAVLVARLELRFAGITQGFTTRNTLERPHRLRMQLVDGPLRALEGEWTFAALGDDGCRIALALDFDYSGRLTGSALRLGFQGLANRMVDDFCAAAAKPRA</sequence>
<evidence type="ECO:0000256" key="2">
    <source>
        <dbReference type="ARBA" id="ARBA00022649"/>
    </source>
</evidence>
<dbReference type="PANTHER" id="PTHR12901:SF10">
    <property type="entry name" value="COENZYME Q-BINDING PROTEIN COQ10, MITOCHONDRIAL"/>
    <property type="match status" value="1"/>
</dbReference>
<dbReference type="GO" id="GO:0048039">
    <property type="term" value="F:ubiquinone binding"/>
    <property type="evidence" value="ECO:0007669"/>
    <property type="project" value="InterPro"/>
</dbReference>
<keyword evidence="5" id="KW-1185">Reference proteome</keyword>
<evidence type="ECO:0000259" key="3">
    <source>
        <dbReference type="Pfam" id="PF03364"/>
    </source>
</evidence>
<reference evidence="4 5" key="1">
    <citation type="submission" date="2020-07" db="EMBL/GenBank/DDBJ databases">
        <title>Genomic Encyclopedia of Type Strains, Phase IV (KMG-V): Genome sequencing to study the core and pangenomes of soil and plant-associated prokaryotes.</title>
        <authorList>
            <person name="Whitman W."/>
        </authorList>
    </citation>
    <scope>NUCLEOTIDE SEQUENCE [LARGE SCALE GENOMIC DNA]</scope>
    <source>
        <strain evidence="4 5">RH2WT43</strain>
    </source>
</reference>
<evidence type="ECO:0000313" key="5">
    <source>
        <dbReference type="Proteomes" id="UP000550401"/>
    </source>
</evidence>
<dbReference type="PANTHER" id="PTHR12901">
    <property type="entry name" value="SPERM PROTEIN HOMOLOG"/>
    <property type="match status" value="1"/>
</dbReference>
<comment type="caution">
    <text evidence="4">The sequence shown here is derived from an EMBL/GenBank/DDBJ whole genome shotgun (WGS) entry which is preliminary data.</text>
</comment>
<dbReference type="Proteomes" id="UP000550401">
    <property type="component" value="Unassembled WGS sequence"/>
</dbReference>
<accession>A0A839F0P9</accession>
<dbReference type="GO" id="GO:0045333">
    <property type="term" value="P:cellular respiration"/>
    <property type="evidence" value="ECO:0007669"/>
    <property type="project" value="InterPro"/>
</dbReference>
<dbReference type="Pfam" id="PF03364">
    <property type="entry name" value="Polyketide_cyc"/>
    <property type="match status" value="1"/>
</dbReference>
<evidence type="ECO:0000256" key="1">
    <source>
        <dbReference type="ARBA" id="ARBA00008918"/>
    </source>
</evidence>
<dbReference type="RefSeq" id="WP_182529019.1">
    <property type="nucleotide sequence ID" value="NZ_JACGXL010000001.1"/>
</dbReference>
<dbReference type="InterPro" id="IPR023393">
    <property type="entry name" value="START-like_dom_sf"/>
</dbReference>
<organism evidence="4 5">
    <name type="scientific">Dokdonella fugitiva</name>
    <dbReference type="NCBI Taxonomy" id="328517"/>
    <lineage>
        <taxon>Bacteria</taxon>
        <taxon>Pseudomonadati</taxon>
        <taxon>Pseudomonadota</taxon>
        <taxon>Gammaproteobacteria</taxon>
        <taxon>Lysobacterales</taxon>
        <taxon>Rhodanobacteraceae</taxon>
        <taxon>Dokdonella</taxon>
    </lineage>
</organism>
<dbReference type="InterPro" id="IPR044996">
    <property type="entry name" value="COQ10-like"/>
</dbReference>
<evidence type="ECO:0000313" key="4">
    <source>
        <dbReference type="EMBL" id="MBA8885894.1"/>
    </source>
</evidence>
<protein>
    <submittedName>
        <fullName evidence="4">Ribosome-associated toxin RatA of RatAB toxin-antitoxin module</fullName>
    </submittedName>
</protein>